<comment type="function">
    <text evidence="7">Component of the cytochrome c oxidase, the last enzyme in the mitochondrial electron transport chain which drives oxidative phosphorylation. The respiratory chain contains 3 multisubunit complexes succinate dehydrogenase (complex II, CII), ubiquinol-cytochrome c oxidoreductase (cytochrome b-c1 complex, complex III, CIII) and cytochrome c oxidase (complex IV, CIV), that cooperate to transfer electrons derived from NADH and succinate to molecular oxygen, creating an electrochemical gradient over the inner membrane that drives transmembrane transport and the ATP synthase. Cytochrome c oxidase is the component of the respiratory chain that catalyzes the reduction of oxygen to water. Electrons originating from reduced cytochrome c in the intermembrane space (IMS) are transferred via the dinuclear copper A center (CU(A)) of subunit 2 and heme A of subunit 1 to the active site in subunit 1, a binuclear center (BNC) formed by heme A3 and copper B (CU(B)). The BNC reduces molecular oxygen to 2 water molecules using 4 electrons from cytochrome c in the IMS and 4 protons from the mitochondrial matrix.</text>
</comment>
<feature type="transmembrane region" description="Helical" evidence="7">
    <location>
        <begin position="44"/>
        <end position="65"/>
    </location>
</feature>
<dbReference type="EMBL" id="ML210245">
    <property type="protein sequence ID" value="TFK22252.1"/>
    <property type="molecule type" value="Genomic_DNA"/>
</dbReference>
<keyword evidence="9" id="KW-1185">Reference proteome</keyword>
<accession>A0A5C3KPI0</accession>
<protein>
    <recommendedName>
        <fullName evidence="7">Cytochrome c oxidase subunit 8, mitochondrial</fullName>
    </recommendedName>
    <alternativeName>
        <fullName evidence="7">Cytochrome c oxidase polypeptide VIII</fullName>
    </alternativeName>
</protein>
<dbReference type="Gene3D" id="4.10.49.10">
    <property type="entry name" value="Cytochrome c oxidase subunit VIIc"/>
    <property type="match status" value="1"/>
</dbReference>
<dbReference type="Pfam" id="PF02935">
    <property type="entry name" value="COX7C"/>
    <property type="match status" value="1"/>
</dbReference>
<comment type="subcellular location">
    <subcellularLocation>
        <location evidence="1 7">Mitochondrion inner membrane</location>
        <topology evidence="1 7">Single-pass membrane protein</topology>
    </subcellularLocation>
</comment>
<evidence type="ECO:0000256" key="6">
    <source>
        <dbReference type="ARBA" id="ARBA00023136"/>
    </source>
</evidence>
<keyword evidence="7" id="KW-0809">Transit peptide</keyword>
<dbReference type="Proteomes" id="UP000307440">
    <property type="component" value="Unassembled WGS sequence"/>
</dbReference>
<dbReference type="GO" id="GO:0005743">
    <property type="term" value="C:mitochondrial inner membrane"/>
    <property type="evidence" value="ECO:0007669"/>
    <property type="project" value="UniProtKB-SubCell"/>
</dbReference>
<comment type="similarity">
    <text evidence="3 7">Belongs to the cytochrome c oxidase VIIc family.</text>
</comment>
<keyword evidence="6 7" id="KW-0472">Membrane</keyword>
<sequence>MSTLATVALRRSMRQTQVVARRQIHNGPNWHFPFNFTTTTNKTLAVKMGTYMGLAFSIPFVAIWWKWHRPGGLLNP</sequence>
<evidence type="ECO:0000256" key="4">
    <source>
        <dbReference type="ARBA" id="ARBA00022792"/>
    </source>
</evidence>
<gene>
    <name evidence="8" type="ORF">FA15DRAFT_671720</name>
</gene>
<dbReference type="InterPro" id="IPR004202">
    <property type="entry name" value="COX7C/Cox8"/>
</dbReference>
<evidence type="ECO:0000313" key="8">
    <source>
        <dbReference type="EMBL" id="TFK22252.1"/>
    </source>
</evidence>
<keyword evidence="5 7" id="KW-0496">Mitochondrion</keyword>
<dbReference type="GO" id="GO:0045277">
    <property type="term" value="C:respiratory chain complex IV"/>
    <property type="evidence" value="ECO:0007669"/>
    <property type="project" value="UniProtKB-UniRule"/>
</dbReference>
<comment type="subunit">
    <text evidence="7">Component of the cytochrome c oxidase (complex IV, CIV), a multisubunit enzyme composed of a catalytic core of 3 subunits and several supernumerary subunits. The complex exists as a monomer or a dimer and forms supercomplexes (SCs) in the inner mitochondrial membrane with ubiquinol-cytochrome c oxidoreductase (cytochrome b-c1 complex, complex III, CIII).</text>
</comment>
<evidence type="ECO:0000256" key="3">
    <source>
        <dbReference type="ARBA" id="ARBA00010514"/>
    </source>
</evidence>
<proteinExistence type="inferred from homology"/>
<reference evidence="8 9" key="1">
    <citation type="journal article" date="2019" name="Nat. Ecol. Evol.">
        <title>Megaphylogeny resolves global patterns of mushroom evolution.</title>
        <authorList>
            <person name="Varga T."/>
            <person name="Krizsan K."/>
            <person name="Foldi C."/>
            <person name="Dima B."/>
            <person name="Sanchez-Garcia M."/>
            <person name="Sanchez-Ramirez S."/>
            <person name="Szollosi G.J."/>
            <person name="Szarkandi J.G."/>
            <person name="Papp V."/>
            <person name="Albert L."/>
            <person name="Andreopoulos W."/>
            <person name="Angelini C."/>
            <person name="Antonin V."/>
            <person name="Barry K.W."/>
            <person name="Bougher N.L."/>
            <person name="Buchanan P."/>
            <person name="Buyck B."/>
            <person name="Bense V."/>
            <person name="Catcheside P."/>
            <person name="Chovatia M."/>
            <person name="Cooper J."/>
            <person name="Damon W."/>
            <person name="Desjardin D."/>
            <person name="Finy P."/>
            <person name="Geml J."/>
            <person name="Haridas S."/>
            <person name="Hughes K."/>
            <person name="Justo A."/>
            <person name="Karasinski D."/>
            <person name="Kautmanova I."/>
            <person name="Kiss B."/>
            <person name="Kocsube S."/>
            <person name="Kotiranta H."/>
            <person name="LaButti K.M."/>
            <person name="Lechner B.E."/>
            <person name="Liimatainen K."/>
            <person name="Lipzen A."/>
            <person name="Lukacs Z."/>
            <person name="Mihaltcheva S."/>
            <person name="Morgado L.N."/>
            <person name="Niskanen T."/>
            <person name="Noordeloos M.E."/>
            <person name="Ohm R.A."/>
            <person name="Ortiz-Santana B."/>
            <person name="Ovrebo C."/>
            <person name="Racz N."/>
            <person name="Riley R."/>
            <person name="Savchenko A."/>
            <person name="Shiryaev A."/>
            <person name="Soop K."/>
            <person name="Spirin V."/>
            <person name="Szebenyi C."/>
            <person name="Tomsovsky M."/>
            <person name="Tulloss R.E."/>
            <person name="Uehling J."/>
            <person name="Grigoriev I.V."/>
            <person name="Vagvolgyi C."/>
            <person name="Papp T."/>
            <person name="Martin F.M."/>
            <person name="Miettinen O."/>
            <person name="Hibbett D.S."/>
            <person name="Nagy L.G."/>
        </authorList>
    </citation>
    <scope>NUCLEOTIDE SEQUENCE [LARGE SCALE GENOMIC DNA]</scope>
    <source>
        <strain evidence="8 9">CBS 121175</strain>
    </source>
</reference>
<dbReference type="STRING" id="230819.A0A5C3KPI0"/>
<dbReference type="AlphaFoldDB" id="A0A5C3KPI0"/>
<dbReference type="OrthoDB" id="9974841at2759"/>
<keyword evidence="7" id="KW-0812">Transmembrane</keyword>
<evidence type="ECO:0000256" key="7">
    <source>
        <dbReference type="RuleBase" id="RU368123"/>
    </source>
</evidence>
<name>A0A5C3KPI0_COPMA</name>
<keyword evidence="4 7" id="KW-0999">Mitochondrion inner membrane</keyword>
<dbReference type="InterPro" id="IPR036636">
    <property type="entry name" value="COX7C/Cox8_sf"/>
</dbReference>
<dbReference type="GO" id="GO:0006123">
    <property type="term" value="P:mitochondrial electron transport, cytochrome c to oxygen"/>
    <property type="evidence" value="ECO:0007669"/>
    <property type="project" value="UniProtKB-UniRule"/>
</dbReference>
<dbReference type="UniPathway" id="UPA00705"/>
<evidence type="ECO:0000256" key="5">
    <source>
        <dbReference type="ARBA" id="ARBA00023128"/>
    </source>
</evidence>
<evidence type="ECO:0000256" key="1">
    <source>
        <dbReference type="ARBA" id="ARBA00004434"/>
    </source>
</evidence>
<comment type="pathway">
    <text evidence="2 7">Energy metabolism; oxidative phosphorylation.</text>
</comment>
<evidence type="ECO:0000256" key="2">
    <source>
        <dbReference type="ARBA" id="ARBA00004673"/>
    </source>
</evidence>
<organism evidence="8 9">
    <name type="scientific">Coprinopsis marcescibilis</name>
    <name type="common">Agaric fungus</name>
    <name type="synonym">Psathyrella marcescibilis</name>
    <dbReference type="NCBI Taxonomy" id="230819"/>
    <lineage>
        <taxon>Eukaryota</taxon>
        <taxon>Fungi</taxon>
        <taxon>Dikarya</taxon>
        <taxon>Basidiomycota</taxon>
        <taxon>Agaricomycotina</taxon>
        <taxon>Agaricomycetes</taxon>
        <taxon>Agaricomycetidae</taxon>
        <taxon>Agaricales</taxon>
        <taxon>Agaricineae</taxon>
        <taxon>Psathyrellaceae</taxon>
        <taxon>Coprinopsis</taxon>
    </lineage>
</organism>
<keyword evidence="7" id="KW-1133">Transmembrane helix</keyword>
<evidence type="ECO:0000313" key="9">
    <source>
        <dbReference type="Proteomes" id="UP000307440"/>
    </source>
</evidence>